<dbReference type="EMBL" id="LMTZ01000138">
    <property type="protein sequence ID" value="KST63461.1"/>
    <property type="molecule type" value="Genomic_DNA"/>
</dbReference>
<evidence type="ECO:0000313" key="3">
    <source>
        <dbReference type="Proteomes" id="UP000053372"/>
    </source>
</evidence>
<accession>A0A0V7ZFV9</accession>
<reference evidence="1 3" key="1">
    <citation type="journal article" date="2015" name="Genome Announc.">
        <title>Draft Genome of the Euendolithic (true boring) Cyanobacterium Mastigocoleus testarum strain BC008.</title>
        <authorList>
            <person name="Guida B.S."/>
            <person name="Garcia-Pichel F."/>
        </authorList>
    </citation>
    <scope>NUCLEOTIDE SEQUENCE [LARGE SCALE GENOMIC DNA]</scope>
    <source>
        <strain evidence="1 3">BC008</strain>
    </source>
</reference>
<dbReference type="AlphaFoldDB" id="A0A0V7ZFV9"/>
<gene>
    <name evidence="1" type="ORF">BC008_13430</name>
    <name evidence="2" type="ORF">BC008_18370</name>
</gene>
<dbReference type="EMBL" id="LMTZ01000119">
    <property type="protein sequence ID" value="KST64593.1"/>
    <property type="molecule type" value="Genomic_DNA"/>
</dbReference>
<sequence length="83" mass="9286">MHLLQFSKGAKRRKYGGTVTKHGFRKGDYAEATQGKKTVRGWVSGDTKTQVSVSNSDWKRLGQFSRNKVQLLKRSTGLIVQCG</sequence>
<protein>
    <submittedName>
        <fullName evidence="1">Uncharacterized protein</fullName>
    </submittedName>
</protein>
<dbReference type="RefSeq" id="WP_058184172.1">
    <property type="nucleotide sequence ID" value="NZ_LMTZ01000119.1"/>
</dbReference>
<proteinExistence type="predicted"/>
<dbReference type="Proteomes" id="UP000053372">
    <property type="component" value="Unassembled WGS sequence"/>
</dbReference>
<evidence type="ECO:0000313" key="1">
    <source>
        <dbReference type="EMBL" id="KST63461.1"/>
    </source>
</evidence>
<keyword evidence="3" id="KW-1185">Reference proteome</keyword>
<organism evidence="1 3">
    <name type="scientific">Mastigocoleus testarum BC008</name>
    <dbReference type="NCBI Taxonomy" id="371196"/>
    <lineage>
        <taxon>Bacteria</taxon>
        <taxon>Bacillati</taxon>
        <taxon>Cyanobacteriota</taxon>
        <taxon>Cyanophyceae</taxon>
        <taxon>Nostocales</taxon>
        <taxon>Hapalosiphonaceae</taxon>
        <taxon>Mastigocoleus</taxon>
    </lineage>
</organism>
<evidence type="ECO:0000313" key="2">
    <source>
        <dbReference type="EMBL" id="KST64593.1"/>
    </source>
</evidence>
<name>A0A0V7ZFV9_9CYAN</name>
<comment type="caution">
    <text evidence="1">The sequence shown here is derived from an EMBL/GenBank/DDBJ whole genome shotgun (WGS) entry which is preliminary data.</text>
</comment>